<accession>A0AAV1CGJ3</accession>
<protein>
    <submittedName>
        <fullName evidence="4">OLC1v1030206C1</fullName>
    </submittedName>
</protein>
<gene>
    <name evidence="4" type="ORF">OLC1_LOCUS5621</name>
</gene>
<feature type="region of interest" description="Disordered" evidence="2">
    <location>
        <begin position="96"/>
        <end position="182"/>
    </location>
</feature>
<feature type="compositionally biased region" description="Polar residues" evidence="2">
    <location>
        <begin position="101"/>
        <end position="113"/>
    </location>
</feature>
<feature type="domain" description="CCHC-type" evidence="3">
    <location>
        <begin position="62"/>
        <end position="75"/>
    </location>
</feature>
<dbReference type="EMBL" id="OX459119">
    <property type="protein sequence ID" value="CAI9094461.1"/>
    <property type="molecule type" value="Genomic_DNA"/>
</dbReference>
<dbReference type="Proteomes" id="UP001161247">
    <property type="component" value="Chromosome 2"/>
</dbReference>
<keyword evidence="1" id="KW-0863">Zinc-finger</keyword>
<evidence type="ECO:0000313" key="5">
    <source>
        <dbReference type="Proteomes" id="UP001161247"/>
    </source>
</evidence>
<organism evidence="4 5">
    <name type="scientific">Oldenlandia corymbosa var. corymbosa</name>
    <dbReference type="NCBI Taxonomy" id="529605"/>
    <lineage>
        <taxon>Eukaryota</taxon>
        <taxon>Viridiplantae</taxon>
        <taxon>Streptophyta</taxon>
        <taxon>Embryophyta</taxon>
        <taxon>Tracheophyta</taxon>
        <taxon>Spermatophyta</taxon>
        <taxon>Magnoliopsida</taxon>
        <taxon>eudicotyledons</taxon>
        <taxon>Gunneridae</taxon>
        <taxon>Pentapetalae</taxon>
        <taxon>asterids</taxon>
        <taxon>lamiids</taxon>
        <taxon>Gentianales</taxon>
        <taxon>Rubiaceae</taxon>
        <taxon>Rubioideae</taxon>
        <taxon>Spermacoceae</taxon>
        <taxon>Hedyotis-Oldenlandia complex</taxon>
        <taxon>Oldenlandia</taxon>
    </lineage>
</organism>
<dbReference type="PANTHER" id="PTHR31286">
    <property type="entry name" value="GLYCINE-RICH CELL WALL STRUCTURAL PROTEIN 1.8-LIKE"/>
    <property type="match status" value="1"/>
</dbReference>
<proteinExistence type="predicted"/>
<dbReference type="PROSITE" id="PS50158">
    <property type="entry name" value="ZF_CCHC"/>
    <property type="match status" value="1"/>
</dbReference>
<keyword evidence="1" id="KW-0479">Metal-binding</keyword>
<feature type="compositionally biased region" description="Basic and acidic residues" evidence="2">
    <location>
        <begin position="140"/>
        <end position="158"/>
    </location>
</feature>
<dbReference type="InterPro" id="IPR001878">
    <property type="entry name" value="Znf_CCHC"/>
</dbReference>
<dbReference type="InterPro" id="IPR036691">
    <property type="entry name" value="Endo/exonu/phosph_ase_sf"/>
</dbReference>
<evidence type="ECO:0000313" key="4">
    <source>
        <dbReference type="EMBL" id="CAI9094461.1"/>
    </source>
</evidence>
<evidence type="ECO:0000259" key="3">
    <source>
        <dbReference type="PROSITE" id="PS50158"/>
    </source>
</evidence>
<dbReference type="SUPFAM" id="SSF56219">
    <property type="entry name" value="DNase I-like"/>
    <property type="match status" value="1"/>
</dbReference>
<dbReference type="Pfam" id="PF03372">
    <property type="entry name" value="Exo_endo_phos"/>
    <property type="match status" value="1"/>
</dbReference>
<dbReference type="GO" id="GO:0003676">
    <property type="term" value="F:nucleic acid binding"/>
    <property type="evidence" value="ECO:0007669"/>
    <property type="project" value="InterPro"/>
</dbReference>
<feature type="compositionally biased region" description="Polar residues" evidence="2">
    <location>
        <begin position="160"/>
        <end position="169"/>
    </location>
</feature>
<evidence type="ECO:0000256" key="1">
    <source>
        <dbReference type="PROSITE-ProRule" id="PRU00047"/>
    </source>
</evidence>
<reference evidence="4" key="1">
    <citation type="submission" date="2023-03" db="EMBL/GenBank/DDBJ databases">
        <authorList>
            <person name="Julca I."/>
        </authorList>
    </citation>
    <scope>NUCLEOTIDE SEQUENCE</scope>
</reference>
<evidence type="ECO:0000256" key="2">
    <source>
        <dbReference type="SAM" id="MobiDB-lite"/>
    </source>
</evidence>
<keyword evidence="5" id="KW-1185">Reference proteome</keyword>
<sequence>MATAIGKPLKVDAPTLNMTWPSVARFCVEVDLTKEFPKSVKVGKKGKKHDQIFTYEPIPAYCTKCNKIGHKKEDCWAGLQKVVDKKKKAPVKIVDREKAATNPSAQDATNPSAQGVAASASVAATDRPSSSGLSAKEKKKISVDVHDTAAKNQSKEDTSFTDSPPQSNEPRSDEEFIESVYVEDSPNKEVEEICRVDDHVESCVLALMSLTETPHIFSVDNDIGLHGAGLENDTGSWSEGEKDEVDKLDEIKRELAFDIAFSSNNSKIWVFCKSEIQASLLSDDDQVLHFEIKHPLVSQSYFLSAVYAKSTRAGRRDLWQSLEGFKRNNMGAPWMVSGDFNVIRSLEEYSGVSVQDHPAIEDFNMCIQACNLLEIPAVGEDFTWGGTRQTGWVNKKLDRVLFSDEWLDFFQVNSIENLSRTSSDHSPMLHMFGVQGVSKPRVFQFQQMWLRRSEFFSVVKENWE</sequence>
<dbReference type="GO" id="GO:0003824">
    <property type="term" value="F:catalytic activity"/>
    <property type="evidence" value="ECO:0007669"/>
    <property type="project" value="InterPro"/>
</dbReference>
<dbReference type="Gene3D" id="3.60.10.10">
    <property type="entry name" value="Endonuclease/exonuclease/phosphatase"/>
    <property type="match status" value="1"/>
</dbReference>
<dbReference type="AlphaFoldDB" id="A0AAV1CGJ3"/>
<dbReference type="InterPro" id="IPR040256">
    <property type="entry name" value="At4g02000-like"/>
</dbReference>
<keyword evidence="1" id="KW-0862">Zinc</keyword>
<dbReference type="InterPro" id="IPR005135">
    <property type="entry name" value="Endo/exonuclease/phosphatase"/>
</dbReference>
<dbReference type="GO" id="GO:0008270">
    <property type="term" value="F:zinc ion binding"/>
    <property type="evidence" value="ECO:0007669"/>
    <property type="project" value="UniProtKB-KW"/>
</dbReference>
<name>A0AAV1CGJ3_OLDCO</name>
<dbReference type="PANTHER" id="PTHR31286:SF180">
    <property type="entry name" value="OS10G0362600 PROTEIN"/>
    <property type="match status" value="1"/>
</dbReference>